<accession>A0A372ZLI0</accession>
<name>A0A372ZLI0_9ACTN</name>
<dbReference type="AlphaFoldDB" id="A0A372ZLI0"/>
<organism evidence="2 3">
    <name type="scientific">Kitasatospora xanthocidica</name>
    <dbReference type="NCBI Taxonomy" id="83382"/>
    <lineage>
        <taxon>Bacteria</taxon>
        <taxon>Bacillati</taxon>
        <taxon>Actinomycetota</taxon>
        <taxon>Actinomycetes</taxon>
        <taxon>Kitasatosporales</taxon>
        <taxon>Streptomycetaceae</taxon>
        <taxon>Kitasatospora</taxon>
    </lineage>
</organism>
<keyword evidence="1" id="KW-0472">Membrane</keyword>
<keyword evidence="1" id="KW-0812">Transmembrane</keyword>
<keyword evidence="1" id="KW-1133">Transmembrane helix</keyword>
<feature type="transmembrane region" description="Helical" evidence="1">
    <location>
        <begin position="224"/>
        <end position="247"/>
    </location>
</feature>
<evidence type="ECO:0000256" key="1">
    <source>
        <dbReference type="SAM" id="Phobius"/>
    </source>
</evidence>
<dbReference type="InterPro" id="IPR021240">
    <property type="entry name" value="DUF2776"/>
</dbReference>
<feature type="transmembrane region" description="Helical" evidence="1">
    <location>
        <begin position="152"/>
        <end position="171"/>
    </location>
</feature>
<feature type="transmembrane region" description="Helical" evidence="1">
    <location>
        <begin position="101"/>
        <end position="124"/>
    </location>
</feature>
<feature type="transmembrane region" description="Helical" evidence="1">
    <location>
        <begin position="259"/>
        <end position="281"/>
    </location>
</feature>
<dbReference type="Proteomes" id="UP000263377">
    <property type="component" value="Unassembled WGS sequence"/>
</dbReference>
<gene>
    <name evidence="2" type="ORF">DR950_00240</name>
</gene>
<sequence length="349" mass="35550">MSVLLRAIPLLMGAVSAALGGYVLAHSTGPSARVAGLTLVFLAAVCLCLFAVAATVVRQLIGCFGALDRIGYPAFGFAVAGAAVGYGLGLLAESHRPVADFVAGSVVLGIGLVCVCVSSVAAVATRFTLIGQNAVLPEGSPPRSPAPFGRSAARALVAVPVLAAAAAWAWATVMLANGGGGDSDGRFTAGHVVVDQAIVCTALIGLVITLLRQIRNTYTRRERVWWLVPAAVLGAMDITGGLVVVALDPRPGQLATGYVQIGLGLLCWTVLSAVLLLALGWRRAAPPTGRVPLVPVGTTLLCLFMSAFLFESADPDVTVAARVLVGLGAVCFSLFAVVSVLEAGVADRN</sequence>
<feature type="transmembrane region" description="Helical" evidence="1">
    <location>
        <begin position="191"/>
        <end position="212"/>
    </location>
</feature>
<feature type="transmembrane region" description="Helical" evidence="1">
    <location>
        <begin position="293"/>
        <end position="313"/>
    </location>
</feature>
<comment type="caution">
    <text evidence="2">The sequence shown here is derived from an EMBL/GenBank/DDBJ whole genome shotgun (WGS) entry which is preliminary data.</text>
</comment>
<proteinExistence type="predicted"/>
<dbReference type="EMBL" id="QVIG01000001">
    <property type="protein sequence ID" value="RGD56424.1"/>
    <property type="molecule type" value="Genomic_DNA"/>
</dbReference>
<feature type="transmembrane region" description="Helical" evidence="1">
    <location>
        <begin position="319"/>
        <end position="341"/>
    </location>
</feature>
<feature type="transmembrane region" description="Helical" evidence="1">
    <location>
        <begin position="35"/>
        <end position="58"/>
    </location>
</feature>
<feature type="transmembrane region" description="Helical" evidence="1">
    <location>
        <begin position="70"/>
        <end position="89"/>
    </location>
</feature>
<reference evidence="2 3" key="1">
    <citation type="submission" date="2018-08" db="EMBL/GenBank/DDBJ databases">
        <title>Diversity &amp; Physiological Properties of Lignin-Decomposing Actinobacteria from Soil.</title>
        <authorList>
            <person name="Roh S.G."/>
            <person name="Kim S.B."/>
        </authorList>
    </citation>
    <scope>NUCLEOTIDE SEQUENCE [LARGE SCALE GENOMIC DNA]</scope>
    <source>
        <strain evidence="2 3">MMS17-GH009</strain>
    </source>
</reference>
<evidence type="ECO:0000313" key="3">
    <source>
        <dbReference type="Proteomes" id="UP000263377"/>
    </source>
</evidence>
<dbReference type="Pfam" id="PF10951">
    <property type="entry name" value="DUF2776"/>
    <property type="match status" value="1"/>
</dbReference>
<keyword evidence="3" id="KW-1185">Reference proteome</keyword>
<protein>
    <submittedName>
        <fullName evidence="2">DUF2776 family protein</fullName>
    </submittedName>
</protein>
<evidence type="ECO:0000313" key="2">
    <source>
        <dbReference type="EMBL" id="RGD56424.1"/>
    </source>
</evidence>